<dbReference type="PROSITE" id="PS50106">
    <property type="entry name" value="PDZ"/>
    <property type="match status" value="1"/>
</dbReference>
<dbReference type="Gene3D" id="2.40.10.120">
    <property type="match status" value="1"/>
</dbReference>
<name>A0A6S7IT09_PARCT</name>
<dbReference type="GO" id="GO:0043065">
    <property type="term" value="P:positive regulation of apoptotic process"/>
    <property type="evidence" value="ECO:0007669"/>
    <property type="project" value="TreeGrafter"/>
</dbReference>
<dbReference type="SUPFAM" id="SSF50494">
    <property type="entry name" value="Trypsin-like serine proteases"/>
    <property type="match status" value="1"/>
</dbReference>
<dbReference type="Pfam" id="PF13365">
    <property type="entry name" value="Trypsin_2"/>
    <property type="match status" value="1"/>
</dbReference>
<dbReference type="InterPro" id="IPR041489">
    <property type="entry name" value="PDZ_6"/>
</dbReference>
<dbReference type="GO" id="GO:0006508">
    <property type="term" value="P:proteolysis"/>
    <property type="evidence" value="ECO:0007669"/>
    <property type="project" value="UniProtKB-KW"/>
</dbReference>
<dbReference type="OrthoDB" id="4217619at2759"/>
<evidence type="ECO:0000313" key="5">
    <source>
        <dbReference type="Proteomes" id="UP001152795"/>
    </source>
</evidence>
<evidence type="ECO:0000256" key="2">
    <source>
        <dbReference type="ARBA" id="ARBA00022670"/>
    </source>
</evidence>
<keyword evidence="5" id="KW-1185">Reference proteome</keyword>
<comment type="similarity">
    <text evidence="1">Belongs to the peptidase S1C family.</text>
</comment>
<gene>
    <name evidence="4" type="ORF">PACLA_8A044715</name>
</gene>
<proteinExistence type="inferred from homology"/>
<keyword evidence="2 4" id="KW-0645">Protease</keyword>
<evidence type="ECO:0000256" key="1">
    <source>
        <dbReference type="ARBA" id="ARBA00010541"/>
    </source>
</evidence>
<dbReference type="InterPro" id="IPR001478">
    <property type="entry name" value="PDZ"/>
</dbReference>
<dbReference type="SMART" id="SM00228">
    <property type="entry name" value="PDZ"/>
    <property type="match status" value="1"/>
</dbReference>
<protein>
    <submittedName>
        <fullName evidence="4">Serine protease HTRA2, mitochondrial-like</fullName>
    </submittedName>
</protein>
<sequence length="414" mass="45316">MAVESWLRLFTYTRVSRLNFKVERRFLNNKYCTPTPQNFRTFVNLTRKSEKYDKLWKKCVFCLGICIGCTAGFQVFDWLKNKGFQIRCYSSIAHAKTNNSKSKQFNFVADVVEIIAPAVVHIEGHSRRGGFMGHVMSSSSGSGFLVSEDGLVLTNAHVVQNMRNVTVTLADGSSIVGDIMSLDRASDLAAVQLRNPSKRKFETIKLGDSSEIRPGEFVVAMGSPLRLSNTVTSGIVSAVHRDLSRHLSDVEYIQTDAAINVGNSGGPLVNLDGEMIGINSMTVQGAVGISFAIPVNTVKEFLEAALQKKSSKTAKGYIGIHMLTLTPGIIDELLGRVPGFPSVKNGVFIPEVVYDSPSHRAGIYPGDIIISINGTKVTNSQEVYNFVAKGELLTIEILRGLKRLRVVVQPETAP</sequence>
<evidence type="ECO:0000256" key="3">
    <source>
        <dbReference type="ARBA" id="ARBA00022801"/>
    </source>
</evidence>
<dbReference type="GO" id="GO:0004252">
    <property type="term" value="F:serine-type endopeptidase activity"/>
    <property type="evidence" value="ECO:0007669"/>
    <property type="project" value="InterPro"/>
</dbReference>
<dbReference type="Gene3D" id="2.30.42.10">
    <property type="match status" value="1"/>
</dbReference>
<dbReference type="SUPFAM" id="SSF50156">
    <property type="entry name" value="PDZ domain-like"/>
    <property type="match status" value="1"/>
</dbReference>
<dbReference type="InterPro" id="IPR001940">
    <property type="entry name" value="Peptidase_S1C"/>
</dbReference>
<reference evidence="4" key="1">
    <citation type="submission" date="2020-04" db="EMBL/GenBank/DDBJ databases">
        <authorList>
            <person name="Alioto T."/>
            <person name="Alioto T."/>
            <person name="Gomez Garrido J."/>
        </authorList>
    </citation>
    <scope>NUCLEOTIDE SEQUENCE</scope>
    <source>
        <strain evidence="4">A484AB</strain>
    </source>
</reference>
<dbReference type="PANTHER" id="PTHR22939:SF129">
    <property type="entry name" value="SERINE PROTEASE HTRA2, MITOCHONDRIAL"/>
    <property type="match status" value="1"/>
</dbReference>
<dbReference type="InterPro" id="IPR036034">
    <property type="entry name" value="PDZ_sf"/>
</dbReference>
<organism evidence="4 5">
    <name type="scientific">Paramuricea clavata</name>
    <name type="common">Red gorgonian</name>
    <name type="synonym">Violescent sea-whip</name>
    <dbReference type="NCBI Taxonomy" id="317549"/>
    <lineage>
        <taxon>Eukaryota</taxon>
        <taxon>Metazoa</taxon>
        <taxon>Cnidaria</taxon>
        <taxon>Anthozoa</taxon>
        <taxon>Octocorallia</taxon>
        <taxon>Malacalcyonacea</taxon>
        <taxon>Plexauridae</taxon>
        <taxon>Paramuricea</taxon>
    </lineage>
</organism>
<dbReference type="AlphaFoldDB" id="A0A6S7IT09"/>
<dbReference type="PRINTS" id="PR00834">
    <property type="entry name" value="PROTEASES2C"/>
</dbReference>
<dbReference type="GO" id="GO:0012501">
    <property type="term" value="P:programmed cell death"/>
    <property type="evidence" value="ECO:0007669"/>
    <property type="project" value="TreeGrafter"/>
</dbReference>
<dbReference type="PANTHER" id="PTHR22939">
    <property type="entry name" value="SERINE PROTEASE FAMILY S1C HTRA-RELATED"/>
    <property type="match status" value="1"/>
</dbReference>
<keyword evidence="3" id="KW-0378">Hydrolase</keyword>
<accession>A0A6S7IT09</accession>
<dbReference type="InterPro" id="IPR009003">
    <property type="entry name" value="Peptidase_S1_PA"/>
</dbReference>
<dbReference type="Proteomes" id="UP001152795">
    <property type="component" value="Unassembled WGS sequence"/>
</dbReference>
<dbReference type="Pfam" id="PF17820">
    <property type="entry name" value="PDZ_6"/>
    <property type="match status" value="1"/>
</dbReference>
<evidence type="ECO:0000313" key="4">
    <source>
        <dbReference type="EMBL" id="CAB4008732.1"/>
    </source>
</evidence>
<dbReference type="EMBL" id="CACRXK020006213">
    <property type="protein sequence ID" value="CAB4008732.1"/>
    <property type="molecule type" value="Genomic_DNA"/>
</dbReference>
<comment type="caution">
    <text evidence="4">The sequence shown here is derived from an EMBL/GenBank/DDBJ whole genome shotgun (WGS) entry which is preliminary data.</text>
</comment>